<evidence type="ECO:0000313" key="8">
    <source>
        <dbReference type="EMBL" id="QDU70358.1"/>
    </source>
</evidence>
<evidence type="ECO:0008006" key="10">
    <source>
        <dbReference type="Google" id="ProtNLM"/>
    </source>
</evidence>
<dbReference type="GO" id="GO:0004521">
    <property type="term" value="F:RNA endonuclease activity"/>
    <property type="evidence" value="ECO:0007669"/>
    <property type="project" value="InterPro"/>
</dbReference>
<dbReference type="InterPro" id="IPR013551">
    <property type="entry name" value="YicC-like_C"/>
</dbReference>
<dbReference type="Proteomes" id="UP000320386">
    <property type="component" value="Chromosome"/>
</dbReference>
<dbReference type="PANTHER" id="PTHR30636:SF3">
    <property type="entry name" value="UPF0701 PROTEIN YICC"/>
    <property type="match status" value="1"/>
</dbReference>
<keyword evidence="9" id="KW-1185">Reference proteome</keyword>
<keyword evidence="3" id="KW-0255">Endonuclease</keyword>
<evidence type="ECO:0000256" key="2">
    <source>
        <dbReference type="ARBA" id="ARBA00022722"/>
    </source>
</evidence>
<proteinExistence type="inferred from homology"/>
<dbReference type="OrthoDB" id="9771229at2"/>
<accession>A0A518BTR3</accession>
<dbReference type="InterPro" id="IPR013527">
    <property type="entry name" value="YicC-like_N"/>
</dbReference>
<keyword evidence="2" id="KW-0540">Nuclease</keyword>
<name>A0A518BTR3_9BACT</name>
<dbReference type="KEGG" id="mcad:Pan265_01840"/>
<evidence type="ECO:0000259" key="7">
    <source>
        <dbReference type="Pfam" id="PF08340"/>
    </source>
</evidence>
<feature type="domain" description="Endoribonuclease YicC-like C-terminal" evidence="7">
    <location>
        <begin position="174"/>
        <end position="297"/>
    </location>
</feature>
<dbReference type="EMBL" id="CP036280">
    <property type="protein sequence ID" value="QDU70358.1"/>
    <property type="molecule type" value="Genomic_DNA"/>
</dbReference>
<reference evidence="8 9" key="1">
    <citation type="submission" date="2019-02" db="EMBL/GenBank/DDBJ databases">
        <title>Deep-cultivation of Planctomycetes and their phenomic and genomic characterization uncovers novel biology.</title>
        <authorList>
            <person name="Wiegand S."/>
            <person name="Jogler M."/>
            <person name="Boedeker C."/>
            <person name="Pinto D."/>
            <person name="Vollmers J."/>
            <person name="Rivas-Marin E."/>
            <person name="Kohn T."/>
            <person name="Peeters S.H."/>
            <person name="Heuer A."/>
            <person name="Rast P."/>
            <person name="Oberbeckmann S."/>
            <person name="Bunk B."/>
            <person name="Jeske O."/>
            <person name="Meyerdierks A."/>
            <person name="Storesund J.E."/>
            <person name="Kallscheuer N."/>
            <person name="Luecker S."/>
            <person name="Lage O.M."/>
            <person name="Pohl T."/>
            <person name="Merkel B.J."/>
            <person name="Hornburger P."/>
            <person name="Mueller R.-W."/>
            <person name="Bruemmer F."/>
            <person name="Labrenz M."/>
            <person name="Spormann A.M."/>
            <person name="Op den Camp H."/>
            <person name="Overmann J."/>
            <person name="Amann R."/>
            <person name="Jetten M.S.M."/>
            <person name="Mascher T."/>
            <person name="Medema M.H."/>
            <person name="Devos D.P."/>
            <person name="Kaster A.-K."/>
            <person name="Ovreas L."/>
            <person name="Rohde M."/>
            <person name="Galperin M.Y."/>
            <person name="Jogler C."/>
        </authorList>
    </citation>
    <scope>NUCLEOTIDE SEQUENCE [LARGE SCALE GENOMIC DNA]</scope>
    <source>
        <strain evidence="8 9">Pan265</strain>
    </source>
</reference>
<dbReference type="Pfam" id="PF03755">
    <property type="entry name" value="YicC-like_N"/>
    <property type="match status" value="1"/>
</dbReference>
<dbReference type="PANTHER" id="PTHR30636">
    <property type="entry name" value="UPF0701 PROTEIN YICC"/>
    <property type="match status" value="1"/>
</dbReference>
<dbReference type="AlphaFoldDB" id="A0A518BTR3"/>
<dbReference type="GO" id="GO:0016787">
    <property type="term" value="F:hydrolase activity"/>
    <property type="evidence" value="ECO:0007669"/>
    <property type="project" value="UniProtKB-KW"/>
</dbReference>
<comment type="similarity">
    <text evidence="5">Belongs to the YicC/YloC family.</text>
</comment>
<organism evidence="8 9">
    <name type="scientific">Mucisphaera calidilacus</name>
    <dbReference type="NCBI Taxonomy" id="2527982"/>
    <lineage>
        <taxon>Bacteria</taxon>
        <taxon>Pseudomonadati</taxon>
        <taxon>Planctomycetota</taxon>
        <taxon>Phycisphaerae</taxon>
        <taxon>Phycisphaerales</taxon>
        <taxon>Phycisphaeraceae</taxon>
        <taxon>Mucisphaera</taxon>
    </lineage>
</organism>
<feature type="domain" description="Endoribonuclease YicC-like N-terminal" evidence="6">
    <location>
        <begin position="2"/>
        <end position="157"/>
    </location>
</feature>
<evidence type="ECO:0000259" key="6">
    <source>
        <dbReference type="Pfam" id="PF03755"/>
    </source>
</evidence>
<gene>
    <name evidence="8" type="ORF">Pan265_01840</name>
</gene>
<dbReference type="Pfam" id="PF08340">
    <property type="entry name" value="YicC-like_C"/>
    <property type="match status" value="1"/>
</dbReference>
<evidence type="ECO:0000256" key="3">
    <source>
        <dbReference type="ARBA" id="ARBA00022759"/>
    </source>
</evidence>
<sequence>MIRSMTGFGGASREADGVHYAVEIRSVNNRYFKAVIRLPEELASLEAEVETLLRKRFSRGSLTVSIQHRISEGRATSRINDEALLEYIRHLETLRGKVEGLGVQVDLTQLLSLPGVLRPSEIEEQLVERSRPVIAELLAESSENLEQMRTTEGQALARELRELRAQILEQLTVIRERAPLVVNEYHERLKSRVAQLLARAELDIAQVDLLREVAVYADRIDITEEIARILGHMDQFERILDQPGGEPAGRRLDFLAQELLREANTIGSKANDTDISRAVVEIKSGIDRIKEQVQNVE</sequence>
<evidence type="ECO:0000256" key="5">
    <source>
        <dbReference type="ARBA" id="ARBA00035648"/>
    </source>
</evidence>
<protein>
    <recommendedName>
        <fullName evidence="10">YicC family protein</fullName>
    </recommendedName>
</protein>
<comment type="cofactor">
    <cofactor evidence="1">
        <name>a divalent metal cation</name>
        <dbReference type="ChEBI" id="CHEBI:60240"/>
    </cofactor>
</comment>
<evidence type="ECO:0000256" key="1">
    <source>
        <dbReference type="ARBA" id="ARBA00001968"/>
    </source>
</evidence>
<evidence type="ECO:0000313" key="9">
    <source>
        <dbReference type="Proteomes" id="UP000320386"/>
    </source>
</evidence>
<dbReference type="InterPro" id="IPR005229">
    <property type="entry name" value="YicC/YloC-like"/>
</dbReference>
<dbReference type="RefSeq" id="WP_145444399.1">
    <property type="nucleotide sequence ID" value="NZ_CP036280.1"/>
</dbReference>
<evidence type="ECO:0000256" key="4">
    <source>
        <dbReference type="ARBA" id="ARBA00022801"/>
    </source>
</evidence>
<dbReference type="NCBIfam" id="TIGR00255">
    <property type="entry name" value="YicC/YloC family endoribonuclease"/>
    <property type="match status" value="1"/>
</dbReference>
<keyword evidence="4" id="KW-0378">Hydrolase</keyword>